<dbReference type="Proteomes" id="UP000765509">
    <property type="component" value="Unassembled WGS sequence"/>
</dbReference>
<organism evidence="2 3">
    <name type="scientific">Austropuccinia psidii MF-1</name>
    <dbReference type="NCBI Taxonomy" id="1389203"/>
    <lineage>
        <taxon>Eukaryota</taxon>
        <taxon>Fungi</taxon>
        <taxon>Dikarya</taxon>
        <taxon>Basidiomycota</taxon>
        <taxon>Pucciniomycotina</taxon>
        <taxon>Pucciniomycetes</taxon>
        <taxon>Pucciniales</taxon>
        <taxon>Sphaerophragmiaceae</taxon>
        <taxon>Austropuccinia</taxon>
    </lineage>
</organism>
<reference evidence="2" key="1">
    <citation type="submission" date="2021-03" db="EMBL/GenBank/DDBJ databases">
        <title>Draft genome sequence of rust myrtle Austropuccinia psidii MF-1, a brazilian biotype.</title>
        <authorList>
            <person name="Quecine M.C."/>
            <person name="Pachon D.M.R."/>
            <person name="Bonatelli M.L."/>
            <person name="Correr F.H."/>
            <person name="Franceschini L.M."/>
            <person name="Leite T.F."/>
            <person name="Margarido G.R.A."/>
            <person name="Almeida C.A."/>
            <person name="Ferrarezi J.A."/>
            <person name="Labate C.A."/>
        </authorList>
    </citation>
    <scope>NUCLEOTIDE SEQUENCE</scope>
    <source>
        <strain evidence="2">MF-1</strain>
    </source>
</reference>
<feature type="region of interest" description="Disordered" evidence="1">
    <location>
        <begin position="1"/>
        <end position="26"/>
    </location>
</feature>
<evidence type="ECO:0000313" key="3">
    <source>
        <dbReference type="Proteomes" id="UP000765509"/>
    </source>
</evidence>
<gene>
    <name evidence="2" type="ORF">O181_059759</name>
</gene>
<accession>A0A9Q3HYY3</accession>
<comment type="caution">
    <text evidence="2">The sequence shown here is derived from an EMBL/GenBank/DDBJ whole genome shotgun (WGS) entry which is preliminary data.</text>
</comment>
<protein>
    <submittedName>
        <fullName evidence="2">Uncharacterized protein</fullName>
    </submittedName>
</protein>
<evidence type="ECO:0000256" key="1">
    <source>
        <dbReference type="SAM" id="MobiDB-lite"/>
    </source>
</evidence>
<evidence type="ECO:0000313" key="2">
    <source>
        <dbReference type="EMBL" id="MBW0520044.1"/>
    </source>
</evidence>
<keyword evidence="3" id="KW-1185">Reference proteome</keyword>
<proteinExistence type="predicted"/>
<dbReference type="EMBL" id="AVOT02027806">
    <property type="protein sequence ID" value="MBW0520044.1"/>
    <property type="molecule type" value="Genomic_DNA"/>
</dbReference>
<sequence>MPCTMGPLGPFWPKSNEAKRGQGGQPPTLKAMWDPNHKWAHLGQCWPSISPVPQMAIRTPGPKLAIFNPWPLEITRDHQIKLKKVSPSFRGKTSLHQFSLYHGFSNGAYMV</sequence>
<name>A0A9Q3HYY3_9BASI</name>
<dbReference type="AlphaFoldDB" id="A0A9Q3HYY3"/>